<dbReference type="PANTHER" id="PTHR10146:SF14">
    <property type="entry name" value="PYRIDOXAL PHOSPHATE HOMEOSTASIS PROTEIN"/>
    <property type="match status" value="1"/>
</dbReference>
<gene>
    <name evidence="5" type="ORF">HQ603_08120</name>
</gene>
<dbReference type="NCBIfam" id="TIGR00044">
    <property type="entry name" value="YggS family pyridoxal phosphate-dependent enzyme"/>
    <property type="match status" value="1"/>
</dbReference>
<comment type="caution">
    <text evidence="5">The sequence shown here is derived from an EMBL/GenBank/DDBJ whole genome shotgun (WGS) entry which is preliminary data.</text>
</comment>
<dbReference type="PANTHER" id="PTHR10146">
    <property type="entry name" value="PROLINE SYNTHETASE CO-TRANSCRIBED BACTERIAL HOMOLOG PROTEIN"/>
    <property type="match status" value="1"/>
</dbReference>
<keyword evidence="6" id="KW-1185">Reference proteome</keyword>
<feature type="domain" description="Alanine racemase N-terminal" evidence="4">
    <location>
        <begin position="26"/>
        <end position="251"/>
    </location>
</feature>
<evidence type="ECO:0000313" key="5">
    <source>
        <dbReference type="EMBL" id="MBY6366717.1"/>
    </source>
</evidence>
<dbReference type="PROSITE" id="PS01211">
    <property type="entry name" value="UPF0001"/>
    <property type="match status" value="1"/>
</dbReference>
<accession>A0ABS7P2S3</accession>
<protein>
    <recommendedName>
        <fullName evidence="2">Pyridoxal phosphate homeostasis protein</fullName>
        <shortName evidence="2">PLP homeostasis protein</shortName>
    </recommendedName>
</protein>
<organism evidence="5 6">
    <name type="scientific">Rhodococcoides corynebacterioides</name>
    <dbReference type="NCBI Taxonomy" id="53972"/>
    <lineage>
        <taxon>Bacteria</taxon>
        <taxon>Bacillati</taxon>
        <taxon>Actinomycetota</taxon>
        <taxon>Actinomycetes</taxon>
        <taxon>Mycobacteriales</taxon>
        <taxon>Nocardiaceae</taxon>
        <taxon>Rhodococcoides</taxon>
    </lineage>
</organism>
<dbReference type="EMBL" id="JABUBU010000004">
    <property type="protein sequence ID" value="MBY6366717.1"/>
    <property type="molecule type" value="Genomic_DNA"/>
</dbReference>
<dbReference type="PIRSF" id="PIRSF004848">
    <property type="entry name" value="YBL036c_PLPDEIII"/>
    <property type="match status" value="1"/>
</dbReference>
<dbReference type="CDD" id="cd00635">
    <property type="entry name" value="PLPDE_III_YBL036c_like"/>
    <property type="match status" value="1"/>
</dbReference>
<dbReference type="InterPro" id="IPR029066">
    <property type="entry name" value="PLP-binding_barrel"/>
</dbReference>
<proteinExistence type="inferred from homology"/>
<dbReference type="Proteomes" id="UP000825228">
    <property type="component" value="Unassembled WGS sequence"/>
</dbReference>
<sequence>MTGGEATGGGVAGGDTDRRAYLTEHLDAVRSRLLDACRAADRDPSGVTLLPVTKFFPASDVAILRDLGCREFGESREQDAAPKVTALREAPGDDVRWHMIGHLQRNKARAVAQWAYAVHSVDSLRLVDALQRGVDRAREDGVRDTDLEVYVQVSLDGDTHRGGVDRGELDAVADAVAQASGLTLAGLMAVPPLESDPDAAFADLAGLHQWLLRSHPSATGLSAGMTGDLEEAVRHGSTCVRVGTAILGPRPVTSP</sequence>
<evidence type="ECO:0000259" key="4">
    <source>
        <dbReference type="Pfam" id="PF01168"/>
    </source>
</evidence>
<reference evidence="5 6" key="1">
    <citation type="submission" date="2020-06" db="EMBL/GenBank/DDBJ databases">
        <title>Taxonomy, biology and ecology of Rhodococcus bacteria occurring in California pistachio and other woody hosts as revealed by genome sequence analyses.</title>
        <authorList>
            <person name="Gai Y."/>
            <person name="Riely B."/>
        </authorList>
    </citation>
    <scope>NUCLEOTIDE SEQUENCE [LARGE SCALE GENOMIC DNA]</scope>
    <source>
        <strain evidence="5 6">BP-281</strain>
    </source>
</reference>
<comment type="similarity">
    <text evidence="2 3">Belongs to the pyridoxal phosphate-binding protein YggS/PROSC family.</text>
</comment>
<dbReference type="InterPro" id="IPR001608">
    <property type="entry name" value="Ala_racemase_N"/>
</dbReference>
<evidence type="ECO:0000313" key="6">
    <source>
        <dbReference type="Proteomes" id="UP000825228"/>
    </source>
</evidence>
<dbReference type="HAMAP" id="MF_02087">
    <property type="entry name" value="PLP_homeostasis"/>
    <property type="match status" value="1"/>
</dbReference>
<name>A0ABS7P2S3_9NOCA</name>
<dbReference type="Pfam" id="PF01168">
    <property type="entry name" value="Ala_racemase_N"/>
    <property type="match status" value="1"/>
</dbReference>
<feature type="modified residue" description="N6-(pyridoxal phosphate)lysine" evidence="2">
    <location>
        <position position="54"/>
    </location>
</feature>
<keyword evidence="1 2" id="KW-0663">Pyridoxal phosphate</keyword>
<evidence type="ECO:0000256" key="2">
    <source>
        <dbReference type="HAMAP-Rule" id="MF_02087"/>
    </source>
</evidence>
<evidence type="ECO:0000256" key="1">
    <source>
        <dbReference type="ARBA" id="ARBA00022898"/>
    </source>
</evidence>
<comment type="function">
    <text evidence="2">Pyridoxal 5'-phosphate (PLP)-binding protein, which is involved in PLP homeostasis.</text>
</comment>
<dbReference type="SUPFAM" id="SSF51419">
    <property type="entry name" value="PLP-binding barrel"/>
    <property type="match status" value="1"/>
</dbReference>
<dbReference type="InterPro" id="IPR011078">
    <property type="entry name" value="PyrdxlP_homeostasis"/>
</dbReference>
<evidence type="ECO:0000256" key="3">
    <source>
        <dbReference type="RuleBase" id="RU004514"/>
    </source>
</evidence>
<dbReference type="Gene3D" id="3.20.20.10">
    <property type="entry name" value="Alanine racemase"/>
    <property type="match status" value="1"/>
</dbReference>